<keyword evidence="7 11" id="KW-0418">Kinase</keyword>
<dbReference type="Gene3D" id="3.40.1190.20">
    <property type="match status" value="1"/>
</dbReference>
<dbReference type="HAMAP" id="MF_00228">
    <property type="entry name" value="Thz_kinase"/>
    <property type="match status" value="1"/>
</dbReference>
<keyword evidence="9 11" id="KW-0460">Magnesium</keyword>
<comment type="pathway">
    <text evidence="3 11">Cofactor biosynthesis; thiamine diphosphate biosynthesis; 4-methyl-5-(2-phosphoethyl)-thiazole from 5-(2-hydroxyethyl)-4-methylthiazole: step 1/1.</text>
</comment>
<evidence type="ECO:0000256" key="8">
    <source>
        <dbReference type="ARBA" id="ARBA00022840"/>
    </source>
</evidence>
<dbReference type="Pfam" id="PF02110">
    <property type="entry name" value="HK"/>
    <property type="match status" value="1"/>
</dbReference>
<evidence type="ECO:0000256" key="11">
    <source>
        <dbReference type="HAMAP-Rule" id="MF_00228"/>
    </source>
</evidence>
<dbReference type="GO" id="GO:0000287">
    <property type="term" value="F:magnesium ion binding"/>
    <property type="evidence" value="ECO:0007669"/>
    <property type="project" value="UniProtKB-UniRule"/>
</dbReference>
<evidence type="ECO:0000256" key="4">
    <source>
        <dbReference type="ARBA" id="ARBA00022679"/>
    </source>
</evidence>
<comment type="function">
    <text evidence="11">Catalyzes the phosphorylation of the hydroxyl group of 4-methyl-5-beta-hydroxyethylthiazole (THZ).</text>
</comment>
<evidence type="ECO:0000313" key="12">
    <source>
        <dbReference type="EMBL" id="SKB36391.1"/>
    </source>
</evidence>
<comment type="catalytic activity">
    <reaction evidence="1 11">
        <text>5-(2-hydroxyethyl)-4-methylthiazole + ATP = 4-methyl-5-(2-phosphooxyethyl)-thiazole + ADP + H(+)</text>
        <dbReference type="Rhea" id="RHEA:24212"/>
        <dbReference type="ChEBI" id="CHEBI:15378"/>
        <dbReference type="ChEBI" id="CHEBI:17957"/>
        <dbReference type="ChEBI" id="CHEBI:30616"/>
        <dbReference type="ChEBI" id="CHEBI:58296"/>
        <dbReference type="ChEBI" id="CHEBI:456216"/>
        <dbReference type="EC" id="2.7.1.50"/>
    </reaction>
</comment>
<dbReference type="AlphaFoldDB" id="A0A1T5AMY7"/>
<dbReference type="CDD" id="cd01170">
    <property type="entry name" value="THZ_kinase"/>
    <property type="match status" value="1"/>
</dbReference>
<dbReference type="GO" id="GO:0009229">
    <property type="term" value="P:thiamine diphosphate biosynthetic process"/>
    <property type="evidence" value="ECO:0007669"/>
    <property type="project" value="UniProtKB-UniRule"/>
</dbReference>
<dbReference type="GO" id="GO:0004417">
    <property type="term" value="F:hydroxyethylthiazole kinase activity"/>
    <property type="evidence" value="ECO:0007669"/>
    <property type="project" value="UniProtKB-UniRule"/>
</dbReference>
<feature type="binding site" evidence="11">
    <location>
        <position position="193"/>
    </location>
    <ligand>
        <name>substrate</name>
    </ligand>
</feature>
<evidence type="ECO:0000256" key="1">
    <source>
        <dbReference type="ARBA" id="ARBA00001771"/>
    </source>
</evidence>
<feature type="binding site" evidence="11">
    <location>
        <position position="44"/>
    </location>
    <ligand>
        <name>substrate</name>
    </ligand>
</feature>
<evidence type="ECO:0000256" key="6">
    <source>
        <dbReference type="ARBA" id="ARBA00022741"/>
    </source>
</evidence>
<dbReference type="GO" id="GO:0005524">
    <property type="term" value="F:ATP binding"/>
    <property type="evidence" value="ECO:0007669"/>
    <property type="project" value="UniProtKB-UniRule"/>
</dbReference>
<comment type="similarity">
    <text evidence="11">Belongs to the Thz kinase family.</text>
</comment>
<dbReference type="InterPro" id="IPR029056">
    <property type="entry name" value="Ribokinase-like"/>
</dbReference>
<comment type="cofactor">
    <cofactor evidence="2 11">
        <name>Mg(2+)</name>
        <dbReference type="ChEBI" id="CHEBI:18420"/>
    </cofactor>
</comment>
<evidence type="ECO:0000256" key="5">
    <source>
        <dbReference type="ARBA" id="ARBA00022723"/>
    </source>
</evidence>
<dbReference type="PRINTS" id="PR01099">
    <property type="entry name" value="HYETHTZKNASE"/>
</dbReference>
<evidence type="ECO:0000256" key="10">
    <source>
        <dbReference type="ARBA" id="ARBA00022977"/>
    </source>
</evidence>
<evidence type="ECO:0000256" key="7">
    <source>
        <dbReference type="ARBA" id="ARBA00022777"/>
    </source>
</evidence>
<keyword evidence="10 11" id="KW-0784">Thiamine biosynthesis</keyword>
<dbReference type="RefSeq" id="WP_079715634.1">
    <property type="nucleotide sequence ID" value="NZ_FUYS01000002.1"/>
</dbReference>
<dbReference type="EC" id="2.7.1.50" evidence="11"/>
<dbReference type="Proteomes" id="UP000190541">
    <property type="component" value="Unassembled WGS sequence"/>
</dbReference>
<evidence type="ECO:0000313" key="13">
    <source>
        <dbReference type="Proteomes" id="UP000190541"/>
    </source>
</evidence>
<dbReference type="EMBL" id="FUYS01000002">
    <property type="protein sequence ID" value="SKB36391.1"/>
    <property type="molecule type" value="Genomic_DNA"/>
</dbReference>
<evidence type="ECO:0000256" key="3">
    <source>
        <dbReference type="ARBA" id="ARBA00004868"/>
    </source>
</evidence>
<keyword evidence="6 11" id="KW-0547">Nucleotide-binding</keyword>
<dbReference type="GO" id="GO:0009228">
    <property type="term" value="P:thiamine biosynthetic process"/>
    <property type="evidence" value="ECO:0007669"/>
    <property type="project" value="UniProtKB-KW"/>
</dbReference>
<dbReference type="UniPathway" id="UPA00060">
    <property type="reaction ID" value="UER00139"/>
</dbReference>
<dbReference type="NCBIfam" id="NF006830">
    <property type="entry name" value="PRK09355.1"/>
    <property type="match status" value="1"/>
</dbReference>
<dbReference type="SUPFAM" id="SSF53613">
    <property type="entry name" value="Ribokinase-like"/>
    <property type="match status" value="1"/>
</dbReference>
<evidence type="ECO:0000256" key="9">
    <source>
        <dbReference type="ARBA" id="ARBA00022842"/>
    </source>
</evidence>
<dbReference type="NCBIfam" id="TIGR00694">
    <property type="entry name" value="thiM"/>
    <property type="match status" value="1"/>
</dbReference>
<protein>
    <recommendedName>
        <fullName evidence="11">Hydroxyethylthiazole kinase</fullName>
        <ecNumber evidence="11">2.7.1.50</ecNumber>
    </recommendedName>
    <alternativeName>
        <fullName evidence="11">4-methyl-5-beta-hydroxyethylthiazole kinase</fullName>
        <shortName evidence="11">TH kinase</shortName>
        <shortName evidence="11">Thz kinase</shortName>
    </alternativeName>
</protein>
<feature type="binding site" evidence="11">
    <location>
        <position position="119"/>
    </location>
    <ligand>
        <name>ATP</name>
        <dbReference type="ChEBI" id="CHEBI:30616"/>
    </ligand>
</feature>
<name>A0A1T5AMY7_9SPHI</name>
<evidence type="ECO:0000256" key="2">
    <source>
        <dbReference type="ARBA" id="ARBA00001946"/>
    </source>
</evidence>
<proteinExistence type="inferred from homology"/>
<keyword evidence="8 11" id="KW-0067">ATP-binding</keyword>
<reference evidence="12 13" key="1">
    <citation type="submission" date="2017-02" db="EMBL/GenBank/DDBJ databases">
        <authorList>
            <person name="Peterson S.W."/>
        </authorList>
    </citation>
    <scope>NUCLEOTIDE SEQUENCE [LARGE SCALE GENOMIC DNA]</scope>
    <source>
        <strain evidence="12 13">DSM 22899</strain>
    </source>
</reference>
<gene>
    <name evidence="11" type="primary">thiM</name>
    <name evidence="12" type="ORF">SAMN05660226_00914</name>
</gene>
<keyword evidence="5 11" id="KW-0479">Metal-binding</keyword>
<sequence>MEKRLWDHVQRVRQQSPLVQNITNFVVMNNTANALLAVGASPIMAHADGELTDMVGVCQSLVINIGTLDNQWLESMLQASATAHRSGKPWILDPVGAGATRYRDNAVSRLLALRPTVVRGNASEILALAKANSGATKGVDSRATSGEALDAARYIQQRYGSVVCISGEMDIVVGEGPLVYIRNGDPLMTKVTGLGCSATAIIGAFIAVSSDTVEAVSAAMGLLGVCGELAVAVSAGPGSLQVNLLDKLYNITEEEFVTRVRISHEA</sequence>
<keyword evidence="13" id="KW-1185">Reference proteome</keyword>
<dbReference type="PIRSF" id="PIRSF000513">
    <property type="entry name" value="Thz_kinase"/>
    <property type="match status" value="1"/>
</dbReference>
<dbReference type="InterPro" id="IPR000417">
    <property type="entry name" value="Hyethyz_kinase"/>
</dbReference>
<organism evidence="12 13">
    <name type="scientific">Parapedobacter luteus</name>
    <dbReference type="NCBI Taxonomy" id="623280"/>
    <lineage>
        <taxon>Bacteria</taxon>
        <taxon>Pseudomonadati</taxon>
        <taxon>Bacteroidota</taxon>
        <taxon>Sphingobacteriia</taxon>
        <taxon>Sphingobacteriales</taxon>
        <taxon>Sphingobacteriaceae</taxon>
        <taxon>Parapedobacter</taxon>
    </lineage>
</organism>
<dbReference type="STRING" id="623280.SAMN05660226_00914"/>
<accession>A0A1T5AMY7</accession>
<keyword evidence="4 11" id="KW-0808">Transferase</keyword>
<feature type="binding site" evidence="11">
    <location>
        <position position="166"/>
    </location>
    <ligand>
        <name>ATP</name>
        <dbReference type="ChEBI" id="CHEBI:30616"/>
    </ligand>
</feature>
<dbReference type="OrthoDB" id="9778146at2"/>